<dbReference type="Gene3D" id="3.30.70.1440">
    <property type="entry name" value="Multidrug efflux transporter AcrB pore domain"/>
    <property type="match status" value="1"/>
</dbReference>
<keyword evidence="1" id="KW-0472">Membrane</keyword>
<dbReference type="Gene3D" id="3.30.70.1430">
    <property type="entry name" value="Multidrug efflux transporter AcrB pore domain"/>
    <property type="match status" value="2"/>
</dbReference>
<dbReference type="Pfam" id="PF00873">
    <property type="entry name" value="ACR_tran"/>
    <property type="match status" value="2"/>
</dbReference>
<feature type="transmembrane region" description="Helical" evidence="1">
    <location>
        <begin position="925"/>
        <end position="944"/>
    </location>
</feature>
<protein>
    <submittedName>
        <fullName evidence="2">Nodulation protein NolG</fullName>
    </submittedName>
</protein>
<evidence type="ECO:0000313" key="3">
    <source>
        <dbReference type="Proteomes" id="UP000027946"/>
    </source>
</evidence>
<dbReference type="PRINTS" id="PR00702">
    <property type="entry name" value="ACRIFLAVINRP"/>
</dbReference>
<reference evidence="2 3" key="1">
    <citation type="submission" date="2014-03" db="EMBL/GenBank/DDBJ databases">
        <title>Genome sequence of Clostridium litorale W6, DSM 5388.</title>
        <authorList>
            <person name="Poehlein A."/>
            <person name="Jagirdar A."/>
            <person name="Khonsari B."/>
            <person name="Chibani C.M."/>
            <person name="Gutierrez Gutierrez D.A."/>
            <person name="Davydova E."/>
            <person name="Alghaithi H.S."/>
            <person name="Nair K.P."/>
            <person name="Dhamotharan K."/>
            <person name="Chandran L."/>
            <person name="G W."/>
            <person name="Daniel R."/>
        </authorList>
    </citation>
    <scope>NUCLEOTIDE SEQUENCE [LARGE SCALE GENOMIC DNA]</scope>
    <source>
        <strain evidence="2 3">W6</strain>
    </source>
</reference>
<dbReference type="GO" id="GO:0042910">
    <property type="term" value="F:xenobiotic transmembrane transporter activity"/>
    <property type="evidence" value="ECO:0007669"/>
    <property type="project" value="TreeGrafter"/>
</dbReference>
<dbReference type="STRING" id="1121324.CLIT_10c02230"/>
<feature type="transmembrane region" description="Helical" evidence="1">
    <location>
        <begin position="1050"/>
        <end position="1076"/>
    </location>
</feature>
<dbReference type="Proteomes" id="UP000027946">
    <property type="component" value="Unassembled WGS sequence"/>
</dbReference>
<keyword evidence="1" id="KW-0812">Transmembrane</keyword>
<dbReference type="OrthoDB" id="9757876at2"/>
<dbReference type="eggNOG" id="COG0841">
    <property type="taxonomic scope" value="Bacteria"/>
</dbReference>
<keyword evidence="3" id="KW-1185">Reference proteome</keyword>
<dbReference type="PANTHER" id="PTHR32063:SF0">
    <property type="entry name" value="SWARMING MOTILITY PROTEIN SWRC"/>
    <property type="match status" value="1"/>
</dbReference>
<evidence type="ECO:0000313" key="2">
    <source>
        <dbReference type="EMBL" id="KDR95496.1"/>
    </source>
</evidence>
<dbReference type="SUPFAM" id="SSF82866">
    <property type="entry name" value="Multidrug efflux transporter AcrB transmembrane domain"/>
    <property type="match status" value="2"/>
</dbReference>
<feature type="transmembrane region" description="Helical" evidence="1">
    <location>
        <begin position="600"/>
        <end position="622"/>
    </location>
</feature>
<dbReference type="AlphaFoldDB" id="A0A069REN3"/>
<dbReference type="SUPFAM" id="SSF82714">
    <property type="entry name" value="Multidrug efflux transporter AcrB TolC docking domain, DN and DC subdomains"/>
    <property type="match status" value="2"/>
</dbReference>
<feature type="transmembrane region" description="Helical" evidence="1">
    <location>
        <begin position="548"/>
        <end position="565"/>
    </location>
</feature>
<feature type="transmembrane region" description="Helical" evidence="1">
    <location>
        <begin position="484"/>
        <end position="504"/>
    </location>
</feature>
<keyword evidence="1" id="KW-1133">Transmembrane helix</keyword>
<evidence type="ECO:0000256" key="1">
    <source>
        <dbReference type="SAM" id="Phobius"/>
    </source>
</evidence>
<feature type="transmembrane region" description="Helical" evidence="1">
    <location>
        <begin position="27"/>
        <end position="46"/>
    </location>
</feature>
<proteinExistence type="predicted"/>
<dbReference type="EMBL" id="JJMM01000010">
    <property type="protein sequence ID" value="KDR95496.1"/>
    <property type="molecule type" value="Genomic_DNA"/>
</dbReference>
<dbReference type="PANTHER" id="PTHR32063">
    <property type="match status" value="1"/>
</dbReference>
<feature type="transmembrane region" description="Helical" evidence="1">
    <location>
        <begin position="350"/>
        <end position="371"/>
    </location>
</feature>
<dbReference type="RefSeq" id="WP_038263783.1">
    <property type="nucleotide sequence ID" value="NZ_FSRH01000010.1"/>
</dbReference>
<gene>
    <name evidence="2" type="primary">nolG1</name>
    <name evidence="2" type="ORF">CLIT_10c02230</name>
</gene>
<feature type="transmembrane region" description="Helical" evidence="1">
    <location>
        <begin position="407"/>
        <end position="428"/>
    </location>
</feature>
<dbReference type="Gene3D" id="3.30.70.1320">
    <property type="entry name" value="Multidrug efflux transporter AcrB pore domain like"/>
    <property type="match status" value="1"/>
</dbReference>
<organism evidence="2 3">
    <name type="scientific">Peptoclostridium litorale DSM 5388</name>
    <dbReference type="NCBI Taxonomy" id="1121324"/>
    <lineage>
        <taxon>Bacteria</taxon>
        <taxon>Bacillati</taxon>
        <taxon>Bacillota</taxon>
        <taxon>Clostridia</taxon>
        <taxon>Peptostreptococcales</taxon>
        <taxon>Peptoclostridiaceae</taxon>
        <taxon>Peptoclostridium</taxon>
    </lineage>
</organism>
<feature type="transmembrane region" description="Helical" evidence="1">
    <location>
        <begin position="951"/>
        <end position="971"/>
    </location>
</feature>
<dbReference type="GO" id="GO:0005886">
    <property type="term" value="C:plasma membrane"/>
    <property type="evidence" value="ECO:0007669"/>
    <property type="project" value="TreeGrafter"/>
</dbReference>
<dbReference type="InterPro" id="IPR027463">
    <property type="entry name" value="AcrB_DN_DC_subdom"/>
</dbReference>
<accession>A0A069REN3</accession>
<dbReference type="SUPFAM" id="SSF82693">
    <property type="entry name" value="Multidrug efflux transporter AcrB pore domain, PN1, PN2, PC1 and PC2 subdomains"/>
    <property type="match status" value="3"/>
</dbReference>
<sequence length="1091" mass="119449">MKDLPELKQPKNLFGKISSLFIDRFKVVYLIIFTLLFMGVYTYGILPKESVPDVSLNKVVIQTVYPGASVTDVENLITEEIEDKVKGLDGVTQVESTTQGGMSQVMVSFEDDYDMDDAEQEINNEISKISLPDDAYDPYVGVMETGEIPVLKVTLTGEYDLVALKEFGEDLKSQMENVKGIREVDLSGGYEREIEVIVDFNKLREYGMDVATLKNILQASNVNIPAGDAAIDEEMFNVRLDESFSSVEEIENLILFSSGDSTVFLRDVAQVKDGYKKPDEYSQVYIRGESEKEESTPAVYITVYRSSGFDIVKPCEELRNIVKNAPGDIFPSDVKAVITSDQSQDVNEDLWTVINNALGGLITVIIVIFIFIGLNESLIVSTVIPLSLLMSFLMMKQWGITFNSISLTGFIIALGLLVDNAIVVMENVDRLREEGLDRVTASKVGSNQVGPAIFAATLTTIGAFLPVVYVPGIMGKFMSVMPKTVIFIIVSSLIVSVVVTPTLCSRFLSKYKEDGEKKSRFSPKTGRIISGAFIFGLSLLAFANEWRITPMTVMASVAFTGIYAAKVHLAEKAKKTGKAGFTQRYKDFIYGTLVNGKRKAIIIVIAVVTFVAAIATIPMGMLRFELFPEEEPSAIDISIEAPIGTMLGDTKEIALKAEKIVLNYEDVESFTVNVGDGGDYKAVISAELVPEDERAMGGAQMITSIREEVKSIPGAQFTVDVKDSMSKMRSGAPVSIGLKGDDMEQLSGMAQKYLDELVKIDGVVEPRITTEGGLMEMNIDIDNNRAALYGLNISSLASEIRTQISGTKAGAYKNGGSEYDISIYYADGKIESIRDFDKIFFTANDGSLVNFHDVATIEYEQGLGKIDREDGERVVYVEADVQPGMNSNIINKQFGEATKDIRLPEGVAKVIGGDAKDLNEQMSNMALSFIIALLLVYIVLVIQFNSMLQPIVILLSVPFAIIGVIFGLIATGNNLGFYAMFGVVALVGIAVNDAIVLIDYTNYLRSEGMDRRSAIAEAVRTRFQPVLATSLTTIGGVLPLALYNDTFSQLGFALIFGLVASTVLTLLIIPIMYYNFDSMGEKLSVKTGLFK</sequence>
<feature type="transmembrane region" description="Helical" evidence="1">
    <location>
        <begin position="1023"/>
        <end position="1044"/>
    </location>
</feature>
<dbReference type="Gene3D" id="1.20.1640.10">
    <property type="entry name" value="Multidrug efflux transporter AcrB transmembrane domain"/>
    <property type="match status" value="2"/>
</dbReference>
<feature type="transmembrane region" description="Helical" evidence="1">
    <location>
        <begin position="525"/>
        <end position="542"/>
    </location>
</feature>
<name>A0A069REN3_PEPLI</name>
<comment type="caution">
    <text evidence="2">The sequence shown here is derived from an EMBL/GenBank/DDBJ whole genome shotgun (WGS) entry which is preliminary data.</text>
</comment>
<dbReference type="InterPro" id="IPR001036">
    <property type="entry name" value="Acrflvin-R"/>
</dbReference>
<feature type="transmembrane region" description="Helical" evidence="1">
    <location>
        <begin position="449"/>
        <end position="472"/>
    </location>
</feature>
<feature type="transmembrane region" description="Helical" evidence="1">
    <location>
        <begin position="977"/>
        <end position="1002"/>
    </location>
</feature>
<dbReference type="Gene3D" id="3.30.2090.10">
    <property type="entry name" value="Multidrug efflux transporter AcrB TolC docking domain, DN and DC subdomains"/>
    <property type="match status" value="2"/>
</dbReference>